<feature type="compositionally biased region" description="Basic and acidic residues" evidence="1">
    <location>
        <begin position="264"/>
        <end position="298"/>
    </location>
</feature>
<protein>
    <submittedName>
        <fullName evidence="2">Uncharacterized protein</fullName>
    </submittedName>
</protein>
<dbReference type="EMBL" id="CAJVRL010000045">
    <property type="protein sequence ID" value="CAG8952377.1"/>
    <property type="molecule type" value="Genomic_DNA"/>
</dbReference>
<keyword evidence="3" id="KW-1185">Reference proteome</keyword>
<evidence type="ECO:0000313" key="2">
    <source>
        <dbReference type="EMBL" id="CAG8952377.1"/>
    </source>
</evidence>
<organism evidence="2 3">
    <name type="scientific">Hymenoscyphus fraxineus</name>
    <dbReference type="NCBI Taxonomy" id="746836"/>
    <lineage>
        <taxon>Eukaryota</taxon>
        <taxon>Fungi</taxon>
        <taxon>Dikarya</taxon>
        <taxon>Ascomycota</taxon>
        <taxon>Pezizomycotina</taxon>
        <taxon>Leotiomycetes</taxon>
        <taxon>Helotiales</taxon>
        <taxon>Helotiaceae</taxon>
        <taxon>Hymenoscyphus</taxon>
    </lineage>
</organism>
<sequence>MADRLGSGSRAAPAIVPVLVDAEPPPIRPASPQPILQTLLFHPGNWAEFRYNLYGHQSRQETMAHALQVIAMNQQTIISHMASELQKLKAIVSRGTPLEQIEHQESGLPASSFAPAGPLNTAKKREASMISQAASTDAIDVFQPPGIADEVGTKRIKVEADEARPIKPKTKRINNQTWVELGPALISLSQKYEDEGKVSGELRMIKTRSGKSAVKSEAWKVHILSKAPEGSSLRNKVQGWSLSEWEEYYLKCSNSMNPRKPRQKKEVKDAEKLADQSKNENEKEKEKNEDVQNDDPKKAVSGSGNARMEAVEVSVG</sequence>
<gene>
    <name evidence="2" type="ORF">HYFRA_00001124</name>
</gene>
<accession>A0A9N9KVP5</accession>
<name>A0A9N9KVP5_9HELO</name>
<reference evidence="2" key="1">
    <citation type="submission" date="2021-07" db="EMBL/GenBank/DDBJ databases">
        <authorList>
            <person name="Durling M."/>
        </authorList>
    </citation>
    <scope>NUCLEOTIDE SEQUENCE</scope>
</reference>
<feature type="region of interest" description="Disordered" evidence="1">
    <location>
        <begin position="254"/>
        <end position="316"/>
    </location>
</feature>
<evidence type="ECO:0000256" key="1">
    <source>
        <dbReference type="SAM" id="MobiDB-lite"/>
    </source>
</evidence>
<dbReference type="OrthoDB" id="10308847at2759"/>
<dbReference type="Proteomes" id="UP000696280">
    <property type="component" value="Unassembled WGS sequence"/>
</dbReference>
<comment type="caution">
    <text evidence="2">The sequence shown here is derived from an EMBL/GenBank/DDBJ whole genome shotgun (WGS) entry which is preliminary data.</text>
</comment>
<proteinExistence type="predicted"/>
<dbReference type="AlphaFoldDB" id="A0A9N9KVP5"/>
<evidence type="ECO:0000313" key="3">
    <source>
        <dbReference type="Proteomes" id="UP000696280"/>
    </source>
</evidence>